<dbReference type="GO" id="GO:0005391">
    <property type="term" value="F:P-type sodium:potassium-exchanging transporter activity"/>
    <property type="evidence" value="ECO:0007669"/>
    <property type="project" value="UniProtKB-EC"/>
</dbReference>
<evidence type="ECO:0000256" key="4">
    <source>
        <dbReference type="ARBA" id="ARBA00022475"/>
    </source>
</evidence>
<accession>A0A0K2SYL8</accession>
<comment type="subunit">
    <text evidence="19">The sodium/potassium-transporting ATPase is composed of a catalytic alpha subunit, an auxiliary non-catalytic beta subunit and an additional regulatory subunit.</text>
</comment>
<keyword evidence="4" id="KW-1003">Cell membrane</keyword>
<dbReference type="Gene3D" id="1.20.1110.10">
    <property type="entry name" value="Calcium-transporting ATPase, transmembrane domain"/>
    <property type="match status" value="1"/>
</dbReference>
<dbReference type="InterPro" id="IPR001757">
    <property type="entry name" value="P_typ_ATPase"/>
</dbReference>
<dbReference type="NCBIfam" id="TIGR01106">
    <property type="entry name" value="ATPase-IIC_X-K"/>
    <property type="match status" value="1"/>
</dbReference>
<dbReference type="InterPro" id="IPR023298">
    <property type="entry name" value="ATPase_P-typ_TM_dom_sf"/>
</dbReference>
<evidence type="ECO:0000256" key="18">
    <source>
        <dbReference type="ARBA" id="ARBA00037422"/>
    </source>
</evidence>
<keyword evidence="13 21" id="KW-1133">Transmembrane helix</keyword>
<dbReference type="EMBL" id="HACA01001294">
    <property type="protein sequence ID" value="CDW18655.1"/>
    <property type="molecule type" value="Transcribed_RNA"/>
</dbReference>
<dbReference type="GO" id="GO:1990573">
    <property type="term" value="P:potassium ion import across plasma membrane"/>
    <property type="evidence" value="ECO:0007669"/>
    <property type="project" value="TreeGrafter"/>
</dbReference>
<keyword evidence="16 21" id="KW-0472">Membrane</keyword>
<dbReference type="AlphaFoldDB" id="A0A0K2SYL8"/>
<evidence type="ECO:0000256" key="13">
    <source>
        <dbReference type="ARBA" id="ARBA00022989"/>
    </source>
</evidence>
<dbReference type="Gene3D" id="3.40.1110.10">
    <property type="entry name" value="Calcium-transporting ATPase, cytoplasmic domain N"/>
    <property type="match status" value="1"/>
</dbReference>
<feature type="domain" description="Cation-transporting P-type ATPase N-terminal" evidence="22">
    <location>
        <begin position="22"/>
        <end position="96"/>
    </location>
</feature>
<feature type="transmembrane region" description="Helical" evidence="21">
    <location>
        <begin position="965"/>
        <end position="981"/>
    </location>
</feature>
<dbReference type="InterPro" id="IPR036412">
    <property type="entry name" value="HAD-like_sf"/>
</dbReference>
<dbReference type="InterPro" id="IPR008250">
    <property type="entry name" value="ATPase_P-typ_transduc_dom_A_sf"/>
</dbReference>
<keyword evidence="8 21" id="KW-0812">Transmembrane</keyword>
<dbReference type="SUPFAM" id="SSF81660">
    <property type="entry name" value="Metal cation-transporting ATPase, ATP-binding domain N"/>
    <property type="match status" value="1"/>
</dbReference>
<dbReference type="InterPro" id="IPR023299">
    <property type="entry name" value="ATPase_P-typ_cyto_dom_N"/>
</dbReference>
<dbReference type="PANTHER" id="PTHR43294">
    <property type="entry name" value="SODIUM/POTASSIUM-TRANSPORTING ATPASE SUBUNIT ALPHA"/>
    <property type="match status" value="1"/>
</dbReference>
<evidence type="ECO:0000256" key="20">
    <source>
        <dbReference type="ARBA" id="ARBA00049388"/>
    </source>
</evidence>
<dbReference type="GO" id="GO:0006883">
    <property type="term" value="P:intracellular sodium ion homeostasis"/>
    <property type="evidence" value="ECO:0007669"/>
    <property type="project" value="TreeGrafter"/>
</dbReference>
<dbReference type="SFLD" id="SFLDG00002">
    <property type="entry name" value="C1.7:_P-type_atpase_like"/>
    <property type="match status" value="1"/>
</dbReference>
<keyword evidence="11 21" id="KW-0630">Potassium</keyword>
<dbReference type="FunFam" id="3.40.50.1000:FF:000004">
    <property type="entry name" value="Sodium/potassium-transporting ATPase subunit alpha"/>
    <property type="match status" value="1"/>
</dbReference>
<evidence type="ECO:0000256" key="5">
    <source>
        <dbReference type="ARBA" id="ARBA00022538"/>
    </source>
</evidence>
<dbReference type="Pfam" id="PF00690">
    <property type="entry name" value="Cation_ATPase_N"/>
    <property type="match status" value="1"/>
</dbReference>
<evidence type="ECO:0000256" key="1">
    <source>
        <dbReference type="ARBA" id="ARBA00004651"/>
    </source>
</evidence>
<comment type="function">
    <text evidence="18">This is the catalytic component of the active enzyme, which catalyzes the hydrolysis of ATP coupled with the exchange of sodium and potassium ions across the plasma membrane. This action creates the electrochemical gradient of sodium and potassium ions, providing the energy for active transport of various nutrients.</text>
</comment>
<dbReference type="PRINTS" id="PR00119">
    <property type="entry name" value="CATATPASE"/>
</dbReference>
<sequence length="1004" mass="111172">MGFGKKKDTGNLDNLKQELELDVHKVSLDELCKRNGTDLANGLTQSRAEENRKKYGPNALTPPPTTPEWIKFCQNLFGGFALLLWLGAILCFIAYSIQASAYEEPPDDNLYLGIVLTVVVVVTGVFSYYQESKSSKIMESFKNLVPQYALCVRDGQKLEIKAEELTLGDVIEVKFGDRLPADMRIVEARGFKVDNSSLTGESEPQSRSAEYTHENPLETKNLAFFSTNAVEGTSRGIVVNIGDNTVMGRIAGLASGLESGDTPIAKEIAHFIHLITGVAVFLGLTFFVIAFILGYHWLDAVIFLIGIIVANVPEGLLATVTVCLTLTAKRMASKNCLVKNLEAVETLGSTSTICSDKTGTLTQNRMTVAHMWFDNQIIEADTSEDQSGSSMNKNAPGWKYLERCAALCNRAEFKTGQEGVPVLKREVNGDASEAALLKCTELTKGNVMQYRARNKKICEIPFNSTNKYQVSIHETEDDTDGRTVLVMKGAPERILDRCATIFINGKEMPLDEEWKERFNNAYLELGGLGERVLGFCDYVLPLDKYPVGFPFDAEEGNFPIDGLRFVGLMSMIDPPRAAVPDAVAKCRSAGIKVIMVTGDHPITAKAIAKSVGIISEGSRTVEDIAEEKNIKIEEVNSREANACVVHGGELKDVSEKELDDILIYHTEIVFARTSPQQKLIIVEGCQRMGAIVAVTGDGVNDSPALKKADIGVAMGIAGSDVSKQAADMILLDDNFASIVTGVEEGRLIFDNLKKSIAYTLTSNIPEISPFLLFILADVPLPLGTVTILCIDLGTDMIPAISMAYEEAESDIMKRPPRNPFTDKLVNERLISMAYGQIGMIQASAGFFVYFVILAENGFYPSKLLGLRREWDSAAINDLQDSFGQEWTYHDRKTLEYTCHTAFFVSIVVVQWADLIICKTRRLSVFQQGMKNMFMNFGLLFETALAAFLSYTPGMDKGLRMYPLKLHWWFPALPFSILIFVYDECRKLLLRRLPPGNWVERETYY</sequence>
<name>A0A0K2SYL8_LEPSM</name>
<keyword evidence="7" id="KW-0740">Sodium/potassium transport</keyword>
<dbReference type="GO" id="GO:0046872">
    <property type="term" value="F:metal ion binding"/>
    <property type="evidence" value="ECO:0007669"/>
    <property type="project" value="UniProtKB-KW"/>
</dbReference>
<dbReference type="InterPro" id="IPR044492">
    <property type="entry name" value="P_typ_ATPase_HD_dom"/>
</dbReference>
<feature type="transmembrane region" description="Helical" evidence="21">
    <location>
        <begin position="76"/>
        <end position="98"/>
    </location>
</feature>
<evidence type="ECO:0000256" key="14">
    <source>
        <dbReference type="ARBA" id="ARBA00023053"/>
    </source>
</evidence>
<dbReference type="FunFam" id="3.40.1110.10:FF:000001">
    <property type="entry name" value="Sodium/potassium-transporting ATPase subunit alpha"/>
    <property type="match status" value="1"/>
</dbReference>
<dbReference type="SUPFAM" id="SSF56784">
    <property type="entry name" value="HAD-like"/>
    <property type="match status" value="1"/>
</dbReference>
<evidence type="ECO:0000256" key="2">
    <source>
        <dbReference type="ARBA" id="ARBA00006934"/>
    </source>
</evidence>
<dbReference type="GO" id="GO:0016887">
    <property type="term" value="F:ATP hydrolysis activity"/>
    <property type="evidence" value="ECO:0007669"/>
    <property type="project" value="InterPro"/>
</dbReference>
<dbReference type="NCBIfam" id="TIGR01494">
    <property type="entry name" value="ATPase_P-type"/>
    <property type="match status" value="2"/>
</dbReference>
<keyword evidence="12" id="KW-1278">Translocase</keyword>
<keyword evidence="21" id="KW-0479">Metal-binding</keyword>
<keyword evidence="9 21" id="KW-0547">Nucleotide-binding</keyword>
<keyword evidence="14" id="KW-0915">Sodium</keyword>
<dbReference type="InterPro" id="IPR018303">
    <property type="entry name" value="ATPase_P-typ_P_site"/>
</dbReference>
<evidence type="ECO:0000256" key="9">
    <source>
        <dbReference type="ARBA" id="ARBA00022741"/>
    </source>
</evidence>
<evidence type="ECO:0000256" key="6">
    <source>
        <dbReference type="ARBA" id="ARBA00022553"/>
    </source>
</evidence>
<evidence type="ECO:0000256" key="17">
    <source>
        <dbReference type="ARBA" id="ARBA00023201"/>
    </source>
</evidence>
<dbReference type="PRINTS" id="PR00121">
    <property type="entry name" value="NAKATPASE"/>
</dbReference>
<dbReference type="InterPro" id="IPR059000">
    <property type="entry name" value="ATPase_P-type_domA"/>
</dbReference>
<comment type="subcellular location">
    <subcellularLocation>
        <location evidence="1 21">Cell membrane</location>
        <topology evidence="1 21">Multi-pass membrane protein</topology>
    </subcellularLocation>
</comment>
<evidence type="ECO:0000256" key="19">
    <source>
        <dbReference type="ARBA" id="ARBA00038795"/>
    </source>
</evidence>
<dbReference type="GO" id="GO:0036376">
    <property type="term" value="P:sodium ion export across plasma membrane"/>
    <property type="evidence" value="ECO:0007669"/>
    <property type="project" value="TreeGrafter"/>
</dbReference>
<dbReference type="InterPro" id="IPR006068">
    <property type="entry name" value="ATPase_P-typ_cation-transptr_C"/>
</dbReference>
<feature type="transmembrane region" description="Helical" evidence="21">
    <location>
        <begin position="833"/>
        <end position="854"/>
    </location>
</feature>
<dbReference type="PANTHER" id="PTHR43294:SF13">
    <property type="entry name" value="SODIUM_POTASSIUM-TRANSPORTING ATPASE SUBUNIT ALPHA"/>
    <property type="match status" value="1"/>
</dbReference>
<dbReference type="InterPro" id="IPR005775">
    <property type="entry name" value="P-type_ATPase_IIC"/>
</dbReference>
<keyword evidence="5 21" id="KW-0633">Potassium transport</keyword>
<comment type="similarity">
    <text evidence="2 21">Belongs to the cation transport ATPase (P-type) (TC 3.A.3) family. Type IIC subfamily.</text>
</comment>
<evidence type="ECO:0000256" key="21">
    <source>
        <dbReference type="RuleBase" id="RU362084"/>
    </source>
</evidence>
<dbReference type="GO" id="GO:1902600">
    <property type="term" value="P:proton transmembrane transport"/>
    <property type="evidence" value="ECO:0007669"/>
    <property type="project" value="TreeGrafter"/>
</dbReference>
<dbReference type="GO" id="GO:0030007">
    <property type="term" value="P:intracellular potassium ion homeostasis"/>
    <property type="evidence" value="ECO:0007669"/>
    <property type="project" value="TreeGrafter"/>
</dbReference>
<proteinExistence type="inferred from homology"/>
<evidence type="ECO:0000313" key="23">
    <source>
        <dbReference type="EMBL" id="CDW18655.1"/>
    </source>
</evidence>
<dbReference type="Gene3D" id="2.70.150.10">
    <property type="entry name" value="Calcium-transporting ATPase, cytoplasmic transduction domain A"/>
    <property type="match status" value="1"/>
</dbReference>
<dbReference type="FunFam" id="2.70.150.10:FF:000003">
    <property type="entry name" value="Sodium/potassium-transporting ATPase subunit alpha"/>
    <property type="match status" value="1"/>
</dbReference>
<dbReference type="InterPro" id="IPR023214">
    <property type="entry name" value="HAD_sf"/>
</dbReference>
<evidence type="ECO:0000256" key="16">
    <source>
        <dbReference type="ARBA" id="ARBA00023136"/>
    </source>
</evidence>
<dbReference type="SUPFAM" id="SSF81653">
    <property type="entry name" value="Calcium ATPase, transduction domain A"/>
    <property type="match status" value="1"/>
</dbReference>
<dbReference type="Pfam" id="PF13246">
    <property type="entry name" value="Cation_ATPase"/>
    <property type="match status" value="1"/>
</dbReference>
<dbReference type="Pfam" id="PF00689">
    <property type="entry name" value="Cation_ATPase_C"/>
    <property type="match status" value="1"/>
</dbReference>
<dbReference type="SFLD" id="SFLDS00003">
    <property type="entry name" value="Haloacid_Dehalogenase"/>
    <property type="match status" value="1"/>
</dbReference>
<evidence type="ECO:0000256" key="8">
    <source>
        <dbReference type="ARBA" id="ARBA00022692"/>
    </source>
</evidence>
<feature type="transmembrane region" description="Helical" evidence="21">
    <location>
        <begin position="894"/>
        <end position="912"/>
    </location>
</feature>
<dbReference type="GO" id="GO:0005524">
    <property type="term" value="F:ATP binding"/>
    <property type="evidence" value="ECO:0007669"/>
    <property type="project" value="UniProtKB-KW"/>
</dbReference>
<keyword evidence="10 21" id="KW-0067">ATP-binding</keyword>
<evidence type="ECO:0000256" key="10">
    <source>
        <dbReference type="ARBA" id="ARBA00022840"/>
    </source>
</evidence>
<evidence type="ECO:0000259" key="22">
    <source>
        <dbReference type="SMART" id="SM00831"/>
    </source>
</evidence>
<keyword evidence="6" id="KW-0597">Phosphoprotein</keyword>
<comment type="catalytic activity">
    <reaction evidence="20">
        <text>K(+)(out) + Na(+)(in) + ATP + H2O = K(+)(in) + Na(+)(out) + ADP + phosphate + H(+)</text>
        <dbReference type="Rhea" id="RHEA:18353"/>
        <dbReference type="ChEBI" id="CHEBI:15377"/>
        <dbReference type="ChEBI" id="CHEBI:15378"/>
        <dbReference type="ChEBI" id="CHEBI:29101"/>
        <dbReference type="ChEBI" id="CHEBI:29103"/>
        <dbReference type="ChEBI" id="CHEBI:30616"/>
        <dbReference type="ChEBI" id="CHEBI:43474"/>
        <dbReference type="ChEBI" id="CHEBI:456216"/>
        <dbReference type="EC" id="7.2.2.13"/>
    </reaction>
</comment>
<feature type="transmembrane region" description="Helical" evidence="21">
    <location>
        <begin position="271"/>
        <end position="295"/>
    </location>
</feature>
<dbReference type="SMART" id="SM00831">
    <property type="entry name" value="Cation_ATPase_N"/>
    <property type="match status" value="1"/>
</dbReference>
<keyword evidence="15 21" id="KW-0406">Ion transport</keyword>
<dbReference type="InterPro" id="IPR004014">
    <property type="entry name" value="ATPase_P-typ_cation-transptr_N"/>
</dbReference>
<evidence type="ECO:0000256" key="11">
    <source>
        <dbReference type="ARBA" id="ARBA00022958"/>
    </source>
</evidence>
<dbReference type="GO" id="GO:0005886">
    <property type="term" value="C:plasma membrane"/>
    <property type="evidence" value="ECO:0007669"/>
    <property type="project" value="UniProtKB-SubCell"/>
</dbReference>
<dbReference type="OrthoDB" id="158672at2759"/>
<dbReference type="CDD" id="cd02608">
    <property type="entry name" value="P-type_ATPase_Na-K_like"/>
    <property type="match status" value="1"/>
</dbReference>
<feature type="transmembrane region" description="Helical" evidence="21">
    <location>
        <begin position="110"/>
        <end position="129"/>
    </location>
</feature>
<dbReference type="Gene3D" id="3.40.50.1000">
    <property type="entry name" value="HAD superfamily/HAD-like"/>
    <property type="match status" value="1"/>
</dbReference>
<dbReference type="SUPFAM" id="SSF81665">
    <property type="entry name" value="Calcium ATPase, transmembrane domain M"/>
    <property type="match status" value="1"/>
</dbReference>
<evidence type="ECO:0000256" key="3">
    <source>
        <dbReference type="ARBA" id="ARBA00022448"/>
    </source>
</evidence>
<dbReference type="PROSITE" id="PS00154">
    <property type="entry name" value="ATPASE_E1_E2"/>
    <property type="match status" value="1"/>
</dbReference>
<dbReference type="Pfam" id="PF00122">
    <property type="entry name" value="E1-E2_ATPase"/>
    <property type="match status" value="1"/>
</dbReference>
<evidence type="ECO:0000256" key="12">
    <source>
        <dbReference type="ARBA" id="ARBA00022967"/>
    </source>
</evidence>
<dbReference type="InterPro" id="IPR050510">
    <property type="entry name" value="Cation_transp_ATPase_P-type"/>
</dbReference>
<organism evidence="23">
    <name type="scientific">Lepeophtheirus salmonis</name>
    <name type="common">Salmon louse</name>
    <name type="synonym">Caligus salmonis</name>
    <dbReference type="NCBI Taxonomy" id="72036"/>
    <lineage>
        <taxon>Eukaryota</taxon>
        <taxon>Metazoa</taxon>
        <taxon>Ecdysozoa</taxon>
        <taxon>Arthropoda</taxon>
        <taxon>Crustacea</taxon>
        <taxon>Multicrustacea</taxon>
        <taxon>Hexanauplia</taxon>
        <taxon>Copepoda</taxon>
        <taxon>Siphonostomatoida</taxon>
        <taxon>Caligidae</taxon>
        <taxon>Lepeophtheirus</taxon>
    </lineage>
</organism>
<keyword evidence="17" id="KW-0739">Sodium transport</keyword>
<dbReference type="FunFam" id="1.20.1110.10:FF:000095">
    <property type="entry name" value="Sodium/potassium-transporting ATPase subunit alpha-1"/>
    <property type="match status" value="2"/>
</dbReference>
<feature type="transmembrane region" description="Helical" evidence="21">
    <location>
        <begin position="301"/>
        <end position="324"/>
    </location>
</feature>
<reference evidence="23" key="1">
    <citation type="submission" date="2014-05" db="EMBL/GenBank/DDBJ databases">
        <authorList>
            <person name="Chronopoulou M."/>
        </authorList>
    </citation>
    <scope>NUCLEOTIDE SEQUENCE</scope>
    <source>
        <tissue evidence="23">Whole organism</tissue>
    </source>
</reference>
<evidence type="ECO:0000256" key="15">
    <source>
        <dbReference type="ARBA" id="ARBA00023065"/>
    </source>
</evidence>
<evidence type="ECO:0000256" key="7">
    <source>
        <dbReference type="ARBA" id="ARBA00022607"/>
    </source>
</evidence>
<keyword evidence="3 21" id="KW-0813">Transport</keyword>
<feature type="transmembrane region" description="Helical" evidence="21">
    <location>
        <begin position="933"/>
        <end position="953"/>
    </location>
</feature>
<protein>
    <recommendedName>
        <fullName evidence="21">Sodium/potassium-transporting ATPase subunit alpha</fullName>
    </recommendedName>
</protein>
<dbReference type="SFLD" id="SFLDF00027">
    <property type="entry name" value="p-type_atpase"/>
    <property type="match status" value="1"/>
</dbReference>